<dbReference type="RefSeq" id="WP_092562451.1">
    <property type="nucleotide sequence ID" value="NZ_FNQV01000004.1"/>
</dbReference>
<name>A0A1H3XY18_9ACTO</name>
<proteinExistence type="predicted"/>
<dbReference type="Proteomes" id="UP000199288">
    <property type="component" value="Unassembled WGS sequence"/>
</dbReference>
<keyword evidence="1" id="KW-0732">Signal</keyword>
<feature type="chain" id="PRO_5011570077" description="Copper chaperone PCu(A)C" evidence="1">
    <location>
        <begin position="28"/>
        <end position="172"/>
    </location>
</feature>
<dbReference type="PANTHER" id="PTHR36302">
    <property type="entry name" value="BLR7088 PROTEIN"/>
    <property type="match status" value="1"/>
</dbReference>
<dbReference type="SUPFAM" id="SSF110087">
    <property type="entry name" value="DR1885-like metal-binding protein"/>
    <property type="match status" value="1"/>
</dbReference>
<feature type="signal peptide" evidence="1">
    <location>
        <begin position="1"/>
        <end position="27"/>
    </location>
</feature>
<dbReference type="PANTHER" id="PTHR36302:SF1">
    <property type="entry name" value="COPPER CHAPERONE PCU(A)C"/>
    <property type="match status" value="1"/>
</dbReference>
<dbReference type="OrthoDB" id="9796962at2"/>
<evidence type="ECO:0000313" key="2">
    <source>
        <dbReference type="EMBL" id="SEA04359.1"/>
    </source>
</evidence>
<reference evidence="3" key="1">
    <citation type="submission" date="2016-10" db="EMBL/GenBank/DDBJ databases">
        <authorList>
            <person name="Varghese N."/>
            <person name="Submissions S."/>
        </authorList>
    </citation>
    <scope>NUCLEOTIDE SEQUENCE [LARGE SCALE GENOMIC DNA]</scope>
    <source>
        <strain evidence="3">KPR-1</strain>
    </source>
</reference>
<dbReference type="Gene3D" id="2.60.40.1890">
    <property type="entry name" value="PCu(A)C copper chaperone"/>
    <property type="match status" value="1"/>
</dbReference>
<gene>
    <name evidence="2" type="ORF">SAMN02910418_00796</name>
</gene>
<evidence type="ECO:0000313" key="3">
    <source>
        <dbReference type="Proteomes" id="UP000199288"/>
    </source>
</evidence>
<protein>
    <recommendedName>
        <fullName evidence="4">Copper chaperone PCu(A)C</fullName>
    </recommendedName>
</protein>
<accession>A0A1H3XY18</accession>
<sequence>MRCARLILAPAAALALLLSGCNSTTPASETTTQAATQAAITFEEMWVKATDEKMTAAFGFLHNTTDKDIHVTGVSSDVADKSELHETVDKDGKMMMQEMKDGFVIKAGDKKELKPGGDHLMLMMLKEPIAPGQDVTVRITTEGGEEFSFTAPARTFAGAQEEYGVHGEDDDH</sequence>
<dbReference type="InterPro" id="IPR058248">
    <property type="entry name" value="Lxx211020-like"/>
</dbReference>
<evidence type="ECO:0008006" key="4">
    <source>
        <dbReference type="Google" id="ProtNLM"/>
    </source>
</evidence>
<dbReference type="InterPro" id="IPR007410">
    <property type="entry name" value="LpqE-like"/>
</dbReference>
<dbReference type="AlphaFoldDB" id="A0A1H3XY18"/>
<evidence type="ECO:0000256" key="1">
    <source>
        <dbReference type="SAM" id="SignalP"/>
    </source>
</evidence>
<dbReference type="InterPro" id="IPR036182">
    <property type="entry name" value="PCuAC_sf"/>
</dbReference>
<keyword evidence="3" id="KW-1185">Reference proteome</keyword>
<dbReference type="EMBL" id="FNQV01000004">
    <property type="protein sequence ID" value="SEA04359.1"/>
    <property type="molecule type" value="Genomic_DNA"/>
</dbReference>
<organism evidence="2 3">
    <name type="scientific">Bowdeniella nasicola</name>
    <dbReference type="NCBI Taxonomy" id="208480"/>
    <lineage>
        <taxon>Bacteria</taxon>
        <taxon>Bacillati</taxon>
        <taxon>Actinomycetota</taxon>
        <taxon>Actinomycetes</taxon>
        <taxon>Actinomycetales</taxon>
        <taxon>Actinomycetaceae</taxon>
        <taxon>Bowdeniella</taxon>
    </lineage>
</organism>
<dbReference type="Pfam" id="PF04314">
    <property type="entry name" value="PCuAC"/>
    <property type="match status" value="1"/>
</dbReference>
<dbReference type="PROSITE" id="PS51257">
    <property type="entry name" value="PROKAR_LIPOPROTEIN"/>
    <property type="match status" value="1"/>
</dbReference>